<keyword evidence="3 9" id="KW-0349">Heme</keyword>
<feature type="compositionally biased region" description="Pro residues" evidence="10">
    <location>
        <begin position="530"/>
        <end position="543"/>
    </location>
</feature>
<keyword evidence="8" id="KW-0539">Nucleus</keyword>
<dbReference type="Gene3D" id="1.10.630.10">
    <property type="entry name" value="Cytochrome P450"/>
    <property type="match status" value="1"/>
</dbReference>
<sequence length="1161" mass="131478">MERNNSHISMIALGAALCFFYVINILRRKWIQSQIIRETHCEPAALGSKDRLFGIDVLLQNFHAAKNHRLLELIQRRFQQYGNTFRVKRFATPFIITCEPANLKAVLSVKFKDYGLGSRIETFGPLLGHGIFTSDGEHWAQSRAMVRPNFVKDQIADLEKLEELMLVLLELIPTDGSTVDLQDLFFCYTLDSATEFLFGHSVQSLNQLRSGVVSGEDSFASAFNYAQHAIARNTRLGFLRRFVRDHKAMRSNRICHNLVEQFIDKALKYREDYTKKTSGDEERRSRYLFLQGLAEHTGDRDRIRDELMNVLLAGRDTTASLLSNLFFMLARNPNIWKKLREEVATLNGCAPTYQQLRNLTYLKHCLNESLRFHPVVPVNSRKAVSNTVLPVGGGPGGRSPVFVPKGTIVFYSVWAMHRRQELYGPDANEFRPERWADLRPGWEYLPFNGGPRICIGQQYALTEAGYVTVRLAQQFSTLESRDSGPWEEALTLTLCSRNGTKCRANKIQCSKPTQHSKPPPGNRKLRPVAPRSPPPAQSAPPSTPYQAGPDQQLRPRSSSQGSLSAPHAAIAPPPQQLDSFASFTSRMNRFCSMVSQMSARPSPQPIDPGPSDVQYSSPELLRTSESDVPRLPLENLQELQTALFDVFWTRYYFLMPIVSPEDLTTKSGRKSEPLRQALMAYCLQSIHYAGLHDRLLSIQLGSISLHAGENSTQAPSLASLYVAFFQRALGTNGYYLMYAEPSLVDLQRHLFMAAFLQNSGEYQAAYNMIGVAMRLAQSLDLQHPLATRATTHEAETRHHVWWTLVHLDFQCSRFLGKRMSVSLNDATLNTPLPSPQHPWPTSELGFHSASVSLTVVARKMVEDLEHHARGVSGTTDRYTQVERHAHHLSREIKGLYRWRDQILEANLYANITLACNVYRPDEATTSMDRLKHGQNATLSFHEAPALTLQKTLLELQYHDIVLWAHRPFIQFPSRGLVPQRSPQADIHATTALQHALTVTDLIHQRMLYHDALYGCSEIYQYVWNAVLTLVGFMLAYPLCYWFPLAQQHVERSLPIFEGAGTINPIASRAAHRTRYLLGRVSALIELLSSQSSAFGNRNDYQMVQTDDHIETENQQSVPFTSEEDALWSFADTVDPNTWSGYCHEISDLLMDVPEIHMGSTY</sequence>
<keyword evidence="5" id="KW-0560">Oxidoreductase</keyword>
<dbReference type="InterPro" id="IPR002402">
    <property type="entry name" value="Cyt_P450_E_grp-II"/>
</dbReference>
<dbReference type="STRING" id="105351.A0A401L268"/>
<feature type="region of interest" description="Disordered" evidence="10">
    <location>
        <begin position="507"/>
        <end position="578"/>
    </location>
</feature>
<evidence type="ECO:0000256" key="11">
    <source>
        <dbReference type="SAM" id="Phobius"/>
    </source>
</evidence>
<dbReference type="PROSITE" id="PS00086">
    <property type="entry name" value="CYTOCHROME_P450"/>
    <property type="match status" value="1"/>
</dbReference>
<evidence type="ECO:0000256" key="5">
    <source>
        <dbReference type="ARBA" id="ARBA00023002"/>
    </source>
</evidence>
<comment type="similarity">
    <text evidence="2">Belongs to the cytochrome P450 family.</text>
</comment>
<dbReference type="CDD" id="cd11063">
    <property type="entry name" value="CYP52"/>
    <property type="match status" value="1"/>
</dbReference>
<evidence type="ECO:0000256" key="10">
    <source>
        <dbReference type="SAM" id="MobiDB-lite"/>
    </source>
</evidence>
<keyword evidence="11" id="KW-1133">Transmembrane helix</keyword>
<dbReference type="GO" id="GO:0016712">
    <property type="term" value="F:oxidoreductase activity, acting on paired donors, with incorporation or reduction of molecular oxygen, reduced flavin or flavoprotein as one donor, and incorporation of one atom of oxygen"/>
    <property type="evidence" value="ECO:0007669"/>
    <property type="project" value="InterPro"/>
</dbReference>
<protein>
    <submittedName>
        <fullName evidence="13">Cytochrome P450 52A11</fullName>
    </submittedName>
</protein>
<keyword evidence="7" id="KW-0503">Monooxygenase</keyword>
<evidence type="ECO:0000256" key="8">
    <source>
        <dbReference type="ARBA" id="ARBA00023242"/>
    </source>
</evidence>
<dbReference type="InterPro" id="IPR002974">
    <property type="entry name" value="Cyt_P450_E_CYP52_ascomycetes"/>
</dbReference>
<dbReference type="PRINTS" id="PR01239">
    <property type="entry name" value="EP450IICYP52"/>
</dbReference>
<reference evidence="13 14" key="1">
    <citation type="submission" date="2016-09" db="EMBL/GenBank/DDBJ databases">
        <title>Aspergillus awamori IFM 58123T.</title>
        <authorList>
            <person name="Kusuya Y."/>
            <person name="Shimizu M."/>
            <person name="Takahashi H."/>
            <person name="Yaguchi T."/>
        </authorList>
    </citation>
    <scope>NUCLEOTIDE SEQUENCE [LARGE SCALE GENOMIC DNA]</scope>
    <source>
        <strain evidence="13 14">IFM 58123</strain>
    </source>
</reference>
<dbReference type="SMART" id="SM00906">
    <property type="entry name" value="Fungal_trans"/>
    <property type="match status" value="1"/>
</dbReference>
<dbReference type="InterPro" id="IPR001128">
    <property type="entry name" value="Cyt_P450"/>
</dbReference>
<comment type="cofactor">
    <cofactor evidence="1 9">
        <name>heme</name>
        <dbReference type="ChEBI" id="CHEBI:30413"/>
    </cofactor>
</comment>
<feature type="compositionally biased region" description="Polar residues" evidence="10">
    <location>
        <begin position="554"/>
        <end position="563"/>
    </location>
</feature>
<dbReference type="EMBL" id="BDHI01000022">
    <property type="protein sequence ID" value="GCB25620.1"/>
    <property type="molecule type" value="Genomic_DNA"/>
</dbReference>
<evidence type="ECO:0000256" key="7">
    <source>
        <dbReference type="ARBA" id="ARBA00023033"/>
    </source>
</evidence>
<evidence type="ECO:0000256" key="3">
    <source>
        <dbReference type="ARBA" id="ARBA00022617"/>
    </source>
</evidence>
<evidence type="ECO:0000256" key="4">
    <source>
        <dbReference type="ARBA" id="ARBA00022723"/>
    </source>
</evidence>
<dbReference type="GO" id="GO:0008270">
    <property type="term" value="F:zinc ion binding"/>
    <property type="evidence" value="ECO:0007669"/>
    <property type="project" value="InterPro"/>
</dbReference>
<dbReference type="PANTHER" id="PTHR24287">
    <property type="entry name" value="P450, PUTATIVE (EUROFUNG)-RELATED"/>
    <property type="match status" value="1"/>
</dbReference>
<keyword evidence="4 9" id="KW-0479">Metal-binding</keyword>
<organism evidence="13 14">
    <name type="scientific">Aspergillus awamori</name>
    <name type="common">Black koji mold</name>
    <dbReference type="NCBI Taxonomy" id="105351"/>
    <lineage>
        <taxon>Eukaryota</taxon>
        <taxon>Fungi</taxon>
        <taxon>Dikarya</taxon>
        <taxon>Ascomycota</taxon>
        <taxon>Pezizomycotina</taxon>
        <taxon>Eurotiomycetes</taxon>
        <taxon>Eurotiomycetidae</taxon>
        <taxon>Eurotiales</taxon>
        <taxon>Aspergillaceae</taxon>
        <taxon>Aspergillus</taxon>
    </lineage>
</organism>
<feature type="domain" description="Xylanolytic transcriptional activator regulatory" evidence="12">
    <location>
        <begin position="765"/>
        <end position="839"/>
    </location>
</feature>
<dbReference type="Pfam" id="PF04082">
    <property type="entry name" value="Fungal_trans"/>
    <property type="match status" value="1"/>
</dbReference>
<feature type="binding site" description="axial binding residue" evidence="9">
    <location>
        <position position="454"/>
    </location>
    <ligand>
        <name>heme</name>
        <dbReference type="ChEBI" id="CHEBI:30413"/>
    </ligand>
    <ligandPart>
        <name>Fe</name>
        <dbReference type="ChEBI" id="CHEBI:18248"/>
    </ligandPart>
</feature>
<dbReference type="PRINTS" id="PR00385">
    <property type="entry name" value="P450"/>
</dbReference>
<evidence type="ECO:0000313" key="14">
    <source>
        <dbReference type="Proteomes" id="UP000286921"/>
    </source>
</evidence>
<keyword evidence="11" id="KW-0812">Transmembrane</keyword>
<gene>
    <name evidence="13" type="ORF">AAWM_08505</name>
</gene>
<dbReference type="AlphaFoldDB" id="A0A401L268"/>
<feature type="region of interest" description="Disordered" evidence="10">
    <location>
        <begin position="595"/>
        <end position="615"/>
    </location>
</feature>
<dbReference type="GO" id="GO:0003677">
    <property type="term" value="F:DNA binding"/>
    <property type="evidence" value="ECO:0007669"/>
    <property type="project" value="InterPro"/>
</dbReference>
<dbReference type="PRINTS" id="PR00464">
    <property type="entry name" value="EP450II"/>
</dbReference>
<accession>A0A401L268</accession>
<feature type="transmembrane region" description="Helical" evidence="11">
    <location>
        <begin position="6"/>
        <end position="26"/>
    </location>
</feature>
<dbReference type="GO" id="GO:0006351">
    <property type="term" value="P:DNA-templated transcription"/>
    <property type="evidence" value="ECO:0007669"/>
    <property type="project" value="InterPro"/>
</dbReference>
<name>A0A401L268_ASPAW</name>
<keyword evidence="6 9" id="KW-0408">Iron</keyword>
<dbReference type="PANTHER" id="PTHR24287:SF17">
    <property type="entry name" value="P450, PUTATIVE (EUROFUNG)-RELATED"/>
    <property type="match status" value="1"/>
</dbReference>
<dbReference type="Pfam" id="PF00067">
    <property type="entry name" value="p450"/>
    <property type="match status" value="1"/>
</dbReference>
<dbReference type="CDD" id="cd12148">
    <property type="entry name" value="fungal_TF_MHR"/>
    <property type="match status" value="1"/>
</dbReference>
<feature type="compositionally biased region" description="Polar residues" evidence="10">
    <location>
        <begin position="507"/>
        <end position="516"/>
    </location>
</feature>
<dbReference type="Proteomes" id="UP000286921">
    <property type="component" value="Unassembled WGS sequence"/>
</dbReference>
<proteinExistence type="inferred from homology"/>
<evidence type="ECO:0000256" key="1">
    <source>
        <dbReference type="ARBA" id="ARBA00001971"/>
    </source>
</evidence>
<evidence type="ECO:0000256" key="9">
    <source>
        <dbReference type="PIRSR" id="PIRSR602402-1"/>
    </source>
</evidence>
<comment type="caution">
    <text evidence="13">The sequence shown here is derived from an EMBL/GenBank/DDBJ whole genome shotgun (WGS) entry which is preliminary data.</text>
</comment>
<dbReference type="GO" id="GO:0005506">
    <property type="term" value="F:iron ion binding"/>
    <property type="evidence" value="ECO:0007669"/>
    <property type="project" value="InterPro"/>
</dbReference>
<keyword evidence="14" id="KW-1185">Reference proteome</keyword>
<dbReference type="SUPFAM" id="SSF48264">
    <property type="entry name" value="Cytochrome P450"/>
    <property type="match status" value="1"/>
</dbReference>
<dbReference type="InterPro" id="IPR007219">
    <property type="entry name" value="XnlR_reg_dom"/>
</dbReference>
<dbReference type="GO" id="GO:0020037">
    <property type="term" value="F:heme binding"/>
    <property type="evidence" value="ECO:0007669"/>
    <property type="project" value="InterPro"/>
</dbReference>
<evidence type="ECO:0000313" key="13">
    <source>
        <dbReference type="EMBL" id="GCB25620.1"/>
    </source>
</evidence>
<evidence type="ECO:0000256" key="2">
    <source>
        <dbReference type="ARBA" id="ARBA00010617"/>
    </source>
</evidence>
<dbReference type="InterPro" id="IPR036396">
    <property type="entry name" value="Cyt_P450_sf"/>
</dbReference>
<dbReference type="InterPro" id="IPR047146">
    <property type="entry name" value="Cyt_P450_E_CYP52_fungi"/>
</dbReference>
<evidence type="ECO:0000256" key="6">
    <source>
        <dbReference type="ARBA" id="ARBA00023004"/>
    </source>
</evidence>
<evidence type="ECO:0000259" key="12">
    <source>
        <dbReference type="SMART" id="SM00906"/>
    </source>
</evidence>
<keyword evidence="11" id="KW-0472">Membrane</keyword>
<dbReference type="InterPro" id="IPR017972">
    <property type="entry name" value="Cyt_P450_CS"/>
</dbReference>